<dbReference type="CDD" id="cd03404">
    <property type="entry name" value="SPFH_HflK"/>
    <property type="match status" value="1"/>
</dbReference>
<dbReference type="InterPro" id="IPR036013">
    <property type="entry name" value="Band_7/SPFH_dom_sf"/>
</dbReference>
<dbReference type="InterPro" id="IPR010201">
    <property type="entry name" value="HflK"/>
</dbReference>
<evidence type="ECO:0000256" key="7">
    <source>
        <dbReference type="SAM" id="MobiDB-lite"/>
    </source>
</evidence>
<dbReference type="RefSeq" id="WP_407657924.1">
    <property type="nucleotide sequence ID" value="NZ_CP042582.1"/>
</dbReference>
<evidence type="ECO:0000259" key="8">
    <source>
        <dbReference type="SMART" id="SM00244"/>
    </source>
</evidence>
<keyword evidence="9" id="KW-0378">Hydrolase</keyword>
<gene>
    <name evidence="9" type="ORF">FRZ61_12120</name>
</gene>
<dbReference type="InterPro" id="IPR050710">
    <property type="entry name" value="Band7/mec-2_domain"/>
</dbReference>
<dbReference type="AlphaFoldDB" id="A0A5J6MUF5"/>
<dbReference type="GO" id="GO:0016020">
    <property type="term" value="C:membrane"/>
    <property type="evidence" value="ECO:0007669"/>
    <property type="project" value="UniProtKB-SubCell"/>
</dbReference>
<dbReference type="Gene3D" id="3.30.479.30">
    <property type="entry name" value="Band 7 domain"/>
    <property type="match status" value="1"/>
</dbReference>
<protein>
    <recommendedName>
        <fullName evidence="6">Protein HflK</fullName>
    </recommendedName>
</protein>
<dbReference type="GO" id="GO:0006508">
    <property type="term" value="P:proteolysis"/>
    <property type="evidence" value="ECO:0007669"/>
    <property type="project" value="UniProtKB-KW"/>
</dbReference>
<dbReference type="Pfam" id="PF01145">
    <property type="entry name" value="Band_7"/>
    <property type="match status" value="1"/>
</dbReference>
<keyword evidence="5 6" id="KW-0472">Membrane</keyword>
<name>A0A5J6MUF5_9PROT</name>
<evidence type="ECO:0000256" key="6">
    <source>
        <dbReference type="RuleBase" id="RU364113"/>
    </source>
</evidence>
<evidence type="ECO:0000256" key="5">
    <source>
        <dbReference type="ARBA" id="ARBA00023136"/>
    </source>
</evidence>
<evidence type="ECO:0000256" key="2">
    <source>
        <dbReference type="ARBA" id="ARBA00006971"/>
    </source>
</evidence>
<reference evidence="9 10" key="1">
    <citation type="submission" date="2019-08" db="EMBL/GenBank/DDBJ databases">
        <title>Hyperibacter terrae gen. nov., sp. nov. and Hyperibacter viscosus sp. nov., two new members in the family Rhodospirillaceae isolated from the rhizosphere of Hypericum perforatum.</title>
        <authorList>
            <person name="Noviana Z."/>
        </authorList>
    </citation>
    <scope>NUCLEOTIDE SEQUENCE [LARGE SCALE GENOMIC DNA]</scope>
    <source>
        <strain evidence="9 10">R5959</strain>
    </source>
</reference>
<evidence type="ECO:0000256" key="1">
    <source>
        <dbReference type="ARBA" id="ARBA00004167"/>
    </source>
</evidence>
<dbReference type="NCBIfam" id="TIGR01933">
    <property type="entry name" value="hflK"/>
    <property type="match status" value="1"/>
</dbReference>
<keyword evidence="9" id="KW-0645">Protease</keyword>
<feature type="transmembrane region" description="Helical" evidence="6">
    <location>
        <begin position="21"/>
        <end position="40"/>
    </location>
</feature>
<dbReference type="PANTHER" id="PTHR43327">
    <property type="entry name" value="STOMATIN-LIKE PROTEIN 2, MITOCHONDRIAL"/>
    <property type="match status" value="1"/>
</dbReference>
<dbReference type="EMBL" id="CP042582">
    <property type="protein sequence ID" value="QEX21288.1"/>
    <property type="molecule type" value="Genomic_DNA"/>
</dbReference>
<evidence type="ECO:0000313" key="9">
    <source>
        <dbReference type="EMBL" id="QEX21288.1"/>
    </source>
</evidence>
<keyword evidence="10" id="KW-1185">Reference proteome</keyword>
<dbReference type="SMART" id="SM00244">
    <property type="entry name" value="PHB"/>
    <property type="match status" value="1"/>
</dbReference>
<evidence type="ECO:0000256" key="3">
    <source>
        <dbReference type="ARBA" id="ARBA00022692"/>
    </source>
</evidence>
<comment type="subcellular location">
    <subcellularLocation>
        <location evidence="1">Membrane</location>
        <topology evidence="1">Single-pass membrane protein</topology>
    </subcellularLocation>
</comment>
<proteinExistence type="inferred from homology"/>
<comment type="similarity">
    <text evidence="2 6">Belongs to the band 7/mec-2 family. HflK subfamily.</text>
</comment>
<dbReference type="SUPFAM" id="SSF117892">
    <property type="entry name" value="Band 7/SPFH domain"/>
    <property type="match status" value="1"/>
</dbReference>
<dbReference type="GO" id="GO:0008233">
    <property type="term" value="F:peptidase activity"/>
    <property type="evidence" value="ECO:0007669"/>
    <property type="project" value="UniProtKB-KW"/>
</dbReference>
<dbReference type="KEGG" id="hadh:FRZ61_12120"/>
<sequence length="350" mass="38004">MLRRGQDRLKGWLPGGLGGRRGLIFIALAALALWLASGFYRVDANEQGVAMIFGKWVATTGPGLNYNLPAPIGSVETPMVDFENRVEIGFRSAADGTSTRDISAESLMLTGDENIIDIQFVVLWKIGDAGKYLFSVRDPDETVKAVSEAAMREIIGQSDFESTRTKGRAEVESRTQELIQHVLDGYNAGIVITSLQLLKVDPPDAVIEAFRDVQAARADKERSVNEAQAYYNEITQRAEGQAQQVIKAGEAYKAEKIAIATGDAQRFLSVYSEFAKNKELTERRIYLETMESVMHNMNKVLVDGAPGTGGALPYLSLNELLKLQSRSAATNPPPSDSNATAAPATTGASQ</sequence>
<feature type="domain" description="Band 7" evidence="8">
    <location>
        <begin position="37"/>
        <end position="214"/>
    </location>
</feature>
<keyword evidence="4 6" id="KW-1133">Transmembrane helix</keyword>
<organism evidence="9 10">
    <name type="scientific">Hypericibacter adhaerens</name>
    <dbReference type="NCBI Taxonomy" id="2602016"/>
    <lineage>
        <taxon>Bacteria</taxon>
        <taxon>Pseudomonadati</taxon>
        <taxon>Pseudomonadota</taxon>
        <taxon>Alphaproteobacteria</taxon>
        <taxon>Rhodospirillales</taxon>
        <taxon>Dongiaceae</taxon>
        <taxon>Hypericibacter</taxon>
    </lineage>
</organism>
<evidence type="ECO:0000313" key="10">
    <source>
        <dbReference type="Proteomes" id="UP000325797"/>
    </source>
</evidence>
<feature type="compositionally biased region" description="Polar residues" evidence="7">
    <location>
        <begin position="325"/>
        <end position="340"/>
    </location>
</feature>
<dbReference type="Proteomes" id="UP000325797">
    <property type="component" value="Chromosome"/>
</dbReference>
<accession>A0A5J6MUF5</accession>
<comment type="subunit">
    <text evidence="6">HflC and HflK may interact to form a multimeric complex.</text>
</comment>
<evidence type="ECO:0000256" key="4">
    <source>
        <dbReference type="ARBA" id="ARBA00022989"/>
    </source>
</evidence>
<feature type="region of interest" description="Disordered" evidence="7">
    <location>
        <begin position="325"/>
        <end position="350"/>
    </location>
</feature>
<comment type="function">
    <text evidence="6">HflC and HflK could encode or regulate a protease.</text>
</comment>
<dbReference type="PANTHER" id="PTHR43327:SF2">
    <property type="entry name" value="MODULATOR OF FTSH PROTEASE HFLK"/>
    <property type="match status" value="1"/>
</dbReference>
<keyword evidence="3 6" id="KW-0812">Transmembrane</keyword>
<dbReference type="InterPro" id="IPR001107">
    <property type="entry name" value="Band_7"/>
</dbReference>